<dbReference type="FunFam" id="1.10.10.60:FF:000001">
    <property type="entry name" value="MYB-related transcription factor"/>
    <property type="match status" value="1"/>
</dbReference>
<dbReference type="GO" id="GO:0005634">
    <property type="term" value="C:nucleus"/>
    <property type="evidence" value="ECO:0007669"/>
    <property type="project" value="UniProtKB-SubCell"/>
</dbReference>
<organism evidence="11 12">
    <name type="scientific">Nepenthes gracilis</name>
    <name type="common">Slender pitcher plant</name>
    <dbReference type="NCBI Taxonomy" id="150966"/>
    <lineage>
        <taxon>Eukaryota</taxon>
        <taxon>Viridiplantae</taxon>
        <taxon>Streptophyta</taxon>
        <taxon>Embryophyta</taxon>
        <taxon>Tracheophyta</taxon>
        <taxon>Spermatophyta</taxon>
        <taxon>Magnoliopsida</taxon>
        <taxon>eudicotyledons</taxon>
        <taxon>Gunneridae</taxon>
        <taxon>Pentapetalae</taxon>
        <taxon>Caryophyllales</taxon>
        <taxon>Nepenthaceae</taxon>
        <taxon>Nepenthes</taxon>
    </lineage>
</organism>
<dbReference type="InterPro" id="IPR017930">
    <property type="entry name" value="Myb_dom"/>
</dbReference>
<evidence type="ECO:0000256" key="6">
    <source>
        <dbReference type="ARBA" id="ARBA00023163"/>
    </source>
</evidence>
<dbReference type="PANTHER" id="PTHR47995">
    <property type="entry name" value="TRANSCRIPTION FACTOR MYB33-RELATED"/>
    <property type="match status" value="1"/>
</dbReference>
<dbReference type="Pfam" id="PF00249">
    <property type="entry name" value="Myb_DNA-binding"/>
    <property type="match status" value="2"/>
</dbReference>
<dbReference type="GO" id="GO:0045893">
    <property type="term" value="P:positive regulation of DNA-templated transcription"/>
    <property type="evidence" value="ECO:0007669"/>
    <property type="project" value="UniProtKB-ARBA"/>
</dbReference>
<dbReference type="SMART" id="SM00717">
    <property type="entry name" value="SANT"/>
    <property type="match status" value="2"/>
</dbReference>
<dbReference type="InterPro" id="IPR009057">
    <property type="entry name" value="Homeodomain-like_sf"/>
</dbReference>
<dbReference type="PROSITE" id="PS51294">
    <property type="entry name" value="HTH_MYB"/>
    <property type="match status" value="2"/>
</dbReference>
<protein>
    <submittedName>
        <fullName evidence="11">Uncharacterized protein</fullName>
    </submittedName>
</protein>
<dbReference type="InterPro" id="IPR001005">
    <property type="entry name" value="SANT/Myb"/>
</dbReference>
<dbReference type="Gene3D" id="1.10.10.60">
    <property type="entry name" value="Homeodomain-like"/>
    <property type="match status" value="2"/>
</dbReference>
<keyword evidence="4" id="KW-0238">DNA-binding</keyword>
<feature type="region of interest" description="Disordered" evidence="8">
    <location>
        <begin position="1"/>
        <end position="39"/>
    </location>
</feature>
<dbReference type="FunFam" id="1.10.10.60:FF:000119">
    <property type="entry name" value="Transcription factor GAMYB"/>
    <property type="match status" value="1"/>
</dbReference>
<keyword evidence="5" id="KW-0010">Activator</keyword>
<feature type="domain" description="HTH myb-type" evidence="10">
    <location>
        <begin position="34"/>
        <end position="86"/>
    </location>
</feature>
<sequence>MSDSSETENRKASKCQNTSPSAEEAGSGGNSSGDAPLKKGPWTLAEDAILMDYVSKHGEGNWNAVQRKSGLSRCGKSCRLRWTNHLRPDLKKGAFTPEEESRIIELHAKMGNKWARMAAELPGRPDNEIKNYWNTRMKRLQRAGLPLYPPEILAQATNESQRSLDMEPCMAGENQSDASLTNDSDIPEVVFKNLKLNHELLSSSSVLLDLPASKILQEGVNSSHSFRFMCPEVHPHKRLREMEMQFHNHLGSNGNTFPSFDHYEDDAYGKLGQTFRPASYNADLNMYNQSTIDVIPGSHASINGNSLSSVPISMAMKSELPSFQYSASHGGCWVTPSSLPSLESVDSLSQSPLSEEQTRLDCPFPWSSGLLDAIVCESEFMKNSNCTSYHQISATSAMNVSEMKWEACSNPVSAFSSLDASVFIGTPISGSSSNEPWSTEIKPGHKITPEAVDWFSAESEEQKDFTFLHLENSKADDDQLITEDLEKLLDDDLSWEYSETGDLMAQSNQICDPGSSSAWHNMSAVYQFLNDL</sequence>
<feature type="domain" description="Myb-like" evidence="9">
    <location>
        <begin position="87"/>
        <end position="137"/>
    </location>
</feature>
<keyword evidence="3" id="KW-0805">Transcription regulation</keyword>
<keyword evidence="7" id="KW-0539">Nucleus</keyword>
<keyword evidence="6" id="KW-0804">Transcription</keyword>
<comment type="subcellular location">
    <subcellularLocation>
        <location evidence="1">Nucleus</location>
    </subcellularLocation>
</comment>
<evidence type="ECO:0000313" key="11">
    <source>
        <dbReference type="EMBL" id="GMH13045.1"/>
    </source>
</evidence>
<evidence type="ECO:0000256" key="1">
    <source>
        <dbReference type="ARBA" id="ARBA00004123"/>
    </source>
</evidence>
<dbReference type="CDD" id="cd00167">
    <property type="entry name" value="SANT"/>
    <property type="match status" value="2"/>
</dbReference>
<reference evidence="11" key="1">
    <citation type="submission" date="2023-05" db="EMBL/GenBank/DDBJ databases">
        <title>Nepenthes gracilis genome sequencing.</title>
        <authorList>
            <person name="Fukushima K."/>
        </authorList>
    </citation>
    <scope>NUCLEOTIDE SEQUENCE</scope>
    <source>
        <strain evidence="11">SING2019-196</strain>
    </source>
</reference>
<dbReference type="GO" id="GO:0048235">
    <property type="term" value="P:pollen sperm cell differentiation"/>
    <property type="evidence" value="ECO:0007669"/>
    <property type="project" value="UniProtKB-ARBA"/>
</dbReference>
<feature type="domain" description="Myb-like" evidence="9">
    <location>
        <begin position="34"/>
        <end position="86"/>
    </location>
</feature>
<comment type="caution">
    <text evidence="11">The sequence shown here is derived from an EMBL/GenBank/DDBJ whole genome shotgun (WGS) entry which is preliminary data.</text>
</comment>
<evidence type="ECO:0000256" key="5">
    <source>
        <dbReference type="ARBA" id="ARBA00023159"/>
    </source>
</evidence>
<evidence type="ECO:0000256" key="7">
    <source>
        <dbReference type="ARBA" id="ARBA00023242"/>
    </source>
</evidence>
<dbReference type="GO" id="GO:0003677">
    <property type="term" value="F:DNA binding"/>
    <property type="evidence" value="ECO:0007669"/>
    <property type="project" value="UniProtKB-KW"/>
</dbReference>
<evidence type="ECO:0000256" key="4">
    <source>
        <dbReference type="ARBA" id="ARBA00023125"/>
    </source>
</evidence>
<keyword evidence="12" id="KW-1185">Reference proteome</keyword>
<evidence type="ECO:0000256" key="8">
    <source>
        <dbReference type="SAM" id="MobiDB-lite"/>
    </source>
</evidence>
<evidence type="ECO:0000256" key="2">
    <source>
        <dbReference type="ARBA" id="ARBA00022737"/>
    </source>
</evidence>
<name>A0AAD3SLQ5_NEPGR</name>
<dbReference type="PANTHER" id="PTHR47995:SF18">
    <property type="entry name" value="TRANSCRIPTION FACTOR MYB65"/>
    <property type="match status" value="1"/>
</dbReference>
<evidence type="ECO:0000313" key="12">
    <source>
        <dbReference type="Proteomes" id="UP001279734"/>
    </source>
</evidence>
<dbReference type="EMBL" id="BSYO01000012">
    <property type="protein sequence ID" value="GMH13045.1"/>
    <property type="molecule type" value="Genomic_DNA"/>
</dbReference>
<dbReference type="GO" id="GO:0040008">
    <property type="term" value="P:regulation of growth"/>
    <property type="evidence" value="ECO:0007669"/>
    <property type="project" value="UniProtKB-ARBA"/>
</dbReference>
<evidence type="ECO:0000259" key="9">
    <source>
        <dbReference type="PROSITE" id="PS50090"/>
    </source>
</evidence>
<evidence type="ECO:0000256" key="3">
    <source>
        <dbReference type="ARBA" id="ARBA00023015"/>
    </source>
</evidence>
<keyword evidence="2" id="KW-0677">Repeat</keyword>
<dbReference type="PROSITE" id="PS50090">
    <property type="entry name" value="MYB_LIKE"/>
    <property type="match status" value="2"/>
</dbReference>
<gene>
    <name evidence="11" type="ORF">Nepgr_014886</name>
</gene>
<dbReference type="Proteomes" id="UP001279734">
    <property type="component" value="Unassembled WGS sequence"/>
</dbReference>
<evidence type="ECO:0000259" key="10">
    <source>
        <dbReference type="PROSITE" id="PS51294"/>
    </source>
</evidence>
<dbReference type="SUPFAM" id="SSF46689">
    <property type="entry name" value="Homeodomain-like"/>
    <property type="match status" value="1"/>
</dbReference>
<feature type="domain" description="HTH myb-type" evidence="10">
    <location>
        <begin position="87"/>
        <end position="141"/>
    </location>
</feature>
<accession>A0AAD3SLQ5</accession>
<proteinExistence type="predicted"/>
<dbReference type="AlphaFoldDB" id="A0AAD3SLQ5"/>